<sequence>MFLPFNYRYLDRVESISAVSEEIAASSEEIGAAAETVFSTVEKLRSISKDMTEQVNKFKL</sequence>
<reference evidence="1 2" key="2">
    <citation type="submission" date="2020-06" db="EMBL/GenBank/DDBJ databases">
        <title>Complete Genome Sequence of Clostridium muelleri sp. nov. P21T, an Acid-Alcohol Producing Acetogen Isolated from Old Hay.</title>
        <authorList>
            <person name="Duncan K.E."/>
            <person name="Tanner R.S."/>
        </authorList>
    </citation>
    <scope>NUCLEOTIDE SEQUENCE [LARGE SCALE GENOMIC DNA]</scope>
    <source>
        <strain evidence="1 2">P21</strain>
    </source>
</reference>
<protein>
    <recommendedName>
        <fullName evidence="3">Methyl-accepting chemotaxis protein</fullName>
    </recommendedName>
</protein>
<reference evidence="1 2" key="1">
    <citation type="submission" date="2020-04" db="EMBL/GenBank/DDBJ databases">
        <authorList>
            <person name="Doyle D.A."/>
        </authorList>
    </citation>
    <scope>NUCLEOTIDE SEQUENCE [LARGE SCALE GENOMIC DNA]</scope>
    <source>
        <strain evidence="1 2">P21</strain>
    </source>
</reference>
<evidence type="ECO:0000313" key="1">
    <source>
        <dbReference type="EMBL" id="NMM64081.1"/>
    </source>
</evidence>
<dbReference type="Gene3D" id="1.10.287.950">
    <property type="entry name" value="Methyl-accepting chemotaxis protein"/>
    <property type="match status" value="1"/>
</dbReference>
<evidence type="ECO:0000313" key="2">
    <source>
        <dbReference type="Proteomes" id="UP000537131"/>
    </source>
</evidence>
<accession>A0A7Y0HQE8</accession>
<evidence type="ECO:0008006" key="3">
    <source>
        <dbReference type="Google" id="ProtNLM"/>
    </source>
</evidence>
<dbReference type="Proteomes" id="UP000537131">
    <property type="component" value="Unassembled WGS sequence"/>
</dbReference>
<dbReference type="RefSeq" id="WP_169298677.1">
    <property type="nucleotide sequence ID" value="NZ_JABBNI010000032.1"/>
</dbReference>
<organism evidence="1 2">
    <name type="scientific">Clostridium muellerianum</name>
    <dbReference type="NCBI Taxonomy" id="2716538"/>
    <lineage>
        <taxon>Bacteria</taxon>
        <taxon>Bacillati</taxon>
        <taxon>Bacillota</taxon>
        <taxon>Clostridia</taxon>
        <taxon>Eubacteriales</taxon>
        <taxon>Clostridiaceae</taxon>
        <taxon>Clostridium</taxon>
    </lineage>
</organism>
<dbReference type="EMBL" id="JABBNI010000032">
    <property type="protein sequence ID" value="NMM64081.1"/>
    <property type="molecule type" value="Genomic_DNA"/>
</dbReference>
<proteinExistence type="predicted"/>
<keyword evidence="2" id="KW-1185">Reference proteome</keyword>
<name>A0A7Y0HQE8_9CLOT</name>
<dbReference type="AlphaFoldDB" id="A0A7Y0HQE8"/>
<comment type="caution">
    <text evidence="1">The sequence shown here is derived from an EMBL/GenBank/DDBJ whole genome shotgun (WGS) entry which is preliminary data.</text>
</comment>
<gene>
    <name evidence="1" type="ORF">HBE96_15670</name>
</gene>